<keyword evidence="6" id="KW-1185">Reference proteome</keyword>
<dbReference type="PANTHER" id="PTHR21661:SF39">
    <property type="entry name" value="HYDROLASE, PUTATIVE (AFU_ORTHOLOGUE AFUA_3G08960)-RELATED"/>
    <property type="match status" value="1"/>
</dbReference>
<dbReference type="InterPro" id="IPR029058">
    <property type="entry name" value="AB_hydrolase_fold"/>
</dbReference>
<dbReference type="Gene3D" id="3.40.50.1820">
    <property type="entry name" value="alpha/beta hydrolase"/>
    <property type="match status" value="1"/>
</dbReference>
<dbReference type="PRINTS" id="PR00412">
    <property type="entry name" value="EPOXHYDRLASE"/>
</dbReference>
<comment type="similarity">
    <text evidence="1">Belongs to the peptidase S33 family.</text>
</comment>
<dbReference type="GeneID" id="36556422"/>
<protein>
    <submittedName>
        <fullName evidence="5">Putative epoxide hydrolase</fullName>
    </submittedName>
</protein>
<sequence>MFAPYGKLPPAASISPAPFTVSIPQQQLEELSTLVRLSKTAPPTYENSQPDGRFGVTSEWLTTMRQKWLLDFDWRALEARTNSFPQFTTEIEDIKLHFLALFSEKPDAVPVVLLHGWPGSFLEFLPMLDLFRDQYTPRTLPYHFIVPSLPGYAFSSGPPLDRNYTNEDVARVVDRLMKGLGFESGYVAQGGDIGSMISRVLAVDYDSCKAAHLNFMMIPAAPPGISDANLSDNEKQALRRREEFLNFGKAYADEHATRPSTIGHVLSSSPLALLAWCGEKFLQWVDEPLPSQTILEFVSLYWLTETYPRSIYSYRENIDAFFDPEAYRQRWFIRKPLGFSSFPMELTPTPKPWLEATGNVVYFKDHRKGGHFAALEKPNVLKEDLTEFIAQVWAK</sequence>
<dbReference type="RefSeq" id="XP_024708046.1">
    <property type="nucleotide sequence ID" value="XM_024848723.1"/>
</dbReference>
<organism evidence="5 6">
    <name type="scientific">Aspergillus steynii IBT 23096</name>
    <dbReference type="NCBI Taxonomy" id="1392250"/>
    <lineage>
        <taxon>Eukaryota</taxon>
        <taxon>Fungi</taxon>
        <taxon>Dikarya</taxon>
        <taxon>Ascomycota</taxon>
        <taxon>Pezizomycotina</taxon>
        <taxon>Eurotiomycetes</taxon>
        <taxon>Eurotiomycetidae</taxon>
        <taxon>Eurotiales</taxon>
        <taxon>Aspergillaceae</taxon>
        <taxon>Aspergillus</taxon>
        <taxon>Aspergillus subgen. Circumdati</taxon>
    </lineage>
</organism>
<feature type="active site" description="Nucleophile" evidence="3">
    <location>
        <position position="192"/>
    </location>
</feature>
<evidence type="ECO:0000259" key="4">
    <source>
        <dbReference type="Pfam" id="PF06441"/>
    </source>
</evidence>
<feature type="active site" description="Proton donor" evidence="3">
    <location>
        <position position="314"/>
    </location>
</feature>
<evidence type="ECO:0000256" key="2">
    <source>
        <dbReference type="ARBA" id="ARBA00022801"/>
    </source>
</evidence>
<dbReference type="InterPro" id="IPR016292">
    <property type="entry name" value="Epoxide_hydrolase"/>
</dbReference>
<dbReference type="Pfam" id="PF06441">
    <property type="entry name" value="EHN"/>
    <property type="match status" value="1"/>
</dbReference>
<dbReference type="SUPFAM" id="SSF53474">
    <property type="entry name" value="alpha/beta-Hydrolases"/>
    <property type="match status" value="1"/>
</dbReference>
<dbReference type="EMBL" id="MSFO01000002">
    <property type="protein sequence ID" value="PLB52744.1"/>
    <property type="molecule type" value="Genomic_DNA"/>
</dbReference>
<dbReference type="PANTHER" id="PTHR21661">
    <property type="entry name" value="EPOXIDE HYDROLASE 1-RELATED"/>
    <property type="match status" value="1"/>
</dbReference>
<comment type="caution">
    <text evidence="5">The sequence shown here is derived from an EMBL/GenBank/DDBJ whole genome shotgun (WGS) entry which is preliminary data.</text>
</comment>
<dbReference type="VEuPathDB" id="FungiDB:P170DRAFT_434463"/>
<dbReference type="GO" id="GO:0004301">
    <property type="term" value="F:epoxide hydrolase activity"/>
    <property type="evidence" value="ECO:0007669"/>
    <property type="project" value="TreeGrafter"/>
</dbReference>
<evidence type="ECO:0000256" key="3">
    <source>
        <dbReference type="PIRSR" id="PIRSR001112-1"/>
    </source>
</evidence>
<dbReference type="PIRSF" id="PIRSF001112">
    <property type="entry name" value="Epoxide_hydrolase"/>
    <property type="match status" value="1"/>
</dbReference>
<reference evidence="5 6" key="1">
    <citation type="submission" date="2016-12" db="EMBL/GenBank/DDBJ databases">
        <title>The genomes of Aspergillus section Nigri reveals drivers in fungal speciation.</title>
        <authorList>
            <consortium name="DOE Joint Genome Institute"/>
            <person name="Vesth T.C."/>
            <person name="Nybo J."/>
            <person name="Theobald S."/>
            <person name="Brandl J."/>
            <person name="Frisvad J.C."/>
            <person name="Nielsen K.F."/>
            <person name="Lyhne E.K."/>
            <person name="Kogle M.E."/>
            <person name="Kuo A."/>
            <person name="Riley R."/>
            <person name="Clum A."/>
            <person name="Nolan M."/>
            <person name="Lipzen A."/>
            <person name="Salamov A."/>
            <person name="Henrissat B."/>
            <person name="Wiebenga A."/>
            <person name="De Vries R.P."/>
            <person name="Grigoriev I.V."/>
            <person name="Mortensen U.H."/>
            <person name="Andersen M.R."/>
            <person name="Baker S.E."/>
        </authorList>
    </citation>
    <scope>NUCLEOTIDE SEQUENCE [LARGE SCALE GENOMIC DNA]</scope>
    <source>
        <strain evidence="5 6">IBT 23096</strain>
    </source>
</reference>
<dbReference type="InterPro" id="IPR010497">
    <property type="entry name" value="Epoxide_hydro_N"/>
</dbReference>
<dbReference type="Proteomes" id="UP000234275">
    <property type="component" value="Unassembled WGS sequence"/>
</dbReference>
<name>A0A2I2GIN7_9EURO</name>
<feature type="active site" description="Proton acceptor" evidence="3">
    <location>
        <position position="371"/>
    </location>
</feature>
<evidence type="ECO:0000256" key="1">
    <source>
        <dbReference type="ARBA" id="ARBA00010088"/>
    </source>
</evidence>
<dbReference type="OrthoDB" id="7130006at2759"/>
<dbReference type="GO" id="GO:0097176">
    <property type="term" value="P:epoxide metabolic process"/>
    <property type="evidence" value="ECO:0007669"/>
    <property type="project" value="TreeGrafter"/>
</dbReference>
<accession>A0A2I2GIN7</accession>
<proteinExistence type="inferred from homology"/>
<evidence type="ECO:0000313" key="6">
    <source>
        <dbReference type="Proteomes" id="UP000234275"/>
    </source>
</evidence>
<evidence type="ECO:0000313" key="5">
    <source>
        <dbReference type="EMBL" id="PLB52744.1"/>
    </source>
</evidence>
<dbReference type="InterPro" id="IPR000639">
    <property type="entry name" value="Epox_hydrolase-like"/>
</dbReference>
<feature type="domain" description="Epoxide hydrolase N-terminal" evidence="4">
    <location>
        <begin position="17"/>
        <end position="124"/>
    </location>
</feature>
<dbReference type="AlphaFoldDB" id="A0A2I2GIN7"/>
<dbReference type="STRING" id="1392250.A0A2I2GIN7"/>
<keyword evidence="2 5" id="KW-0378">Hydrolase</keyword>
<gene>
    <name evidence="5" type="ORF">P170DRAFT_434463</name>
</gene>